<dbReference type="EMBL" id="CP163441">
    <property type="protein sequence ID" value="XDQ46995.1"/>
    <property type="molecule type" value="Genomic_DNA"/>
</dbReference>
<dbReference type="GO" id="GO:0005524">
    <property type="term" value="F:ATP binding"/>
    <property type="evidence" value="ECO:0007669"/>
    <property type="project" value="UniProtKB-UniRule"/>
</dbReference>
<dbReference type="Gene3D" id="3.30.470.20">
    <property type="entry name" value="ATP-grasp fold, B domain"/>
    <property type="match status" value="1"/>
</dbReference>
<feature type="domain" description="ATP-grasp" evidence="5">
    <location>
        <begin position="127"/>
        <end position="322"/>
    </location>
</feature>
<keyword evidence="3 4" id="KW-0067">ATP-binding</keyword>
<evidence type="ECO:0000259" key="5">
    <source>
        <dbReference type="PROSITE" id="PS50975"/>
    </source>
</evidence>
<dbReference type="SUPFAM" id="SSF56059">
    <property type="entry name" value="Glutathione synthetase ATP-binding domain-like"/>
    <property type="match status" value="1"/>
</dbReference>
<dbReference type="PANTHER" id="PTHR43585:SF2">
    <property type="entry name" value="ATP-GRASP ENZYME FSQD"/>
    <property type="match status" value="1"/>
</dbReference>
<evidence type="ECO:0000256" key="1">
    <source>
        <dbReference type="ARBA" id="ARBA00022598"/>
    </source>
</evidence>
<protein>
    <submittedName>
        <fullName evidence="6">Acetyl-CoA carboxylase biotin carboxylase subunit family protein</fullName>
    </submittedName>
</protein>
<accession>A0AB39QTQ6</accession>
<dbReference type="InterPro" id="IPR052032">
    <property type="entry name" value="ATP-dep_AA_Ligase"/>
</dbReference>
<sequence length="425" mass="45793">MTTGKRHVVHIGFHASEAHTIDFDADHVTAVMARGSRSRLPAELAARFARIALLDLPDSEDLETYDRAVDRMRELVDDLVAEFGPPAAIVALYEHTTLPAARLREHYGVPGTTVRTALLCRDKVPMKAAVAAAGIPVPRYLAVGPGTDTGELKEFLGLLPPGRVVLKPRSQGASIGVRILDDAEELLALAAAGGIEEGYEAEEFVDGPIYHVDGVVRGGEMRWFCSSRYLDTCFNFQHGGQPLAAVTSDDPELVARMREFAATVLDTLGLTDSTFHLELFHTPDDQLVFLEIGNRFGGAGISWHQRTVFGVDLAKEAVLACLGRPSELARPRTMLDQETPGASGWLYMPLARTGPSRVVGVTGLDELPDAIVSADIPAPGDLLNAGRDVWRTAGRFLVDGDSEAAVEQSMAQIVDTYTLTTKAGD</sequence>
<name>A0AB39QTQ6_9ACTN</name>
<dbReference type="AlphaFoldDB" id="A0AB39QTQ6"/>
<keyword evidence="2 4" id="KW-0547">Nucleotide-binding</keyword>
<proteinExistence type="predicted"/>
<organism evidence="6">
    <name type="scientific">Streptomyces sp. R39</name>
    <dbReference type="NCBI Taxonomy" id="3238631"/>
    <lineage>
        <taxon>Bacteria</taxon>
        <taxon>Bacillati</taxon>
        <taxon>Actinomycetota</taxon>
        <taxon>Actinomycetes</taxon>
        <taxon>Kitasatosporales</taxon>
        <taxon>Streptomycetaceae</taxon>
        <taxon>Streptomyces</taxon>
    </lineage>
</organism>
<dbReference type="InterPro" id="IPR011761">
    <property type="entry name" value="ATP-grasp"/>
</dbReference>
<keyword evidence="1" id="KW-0436">Ligase</keyword>
<dbReference type="Gene3D" id="3.40.50.20">
    <property type="match status" value="1"/>
</dbReference>
<dbReference type="GO" id="GO:0046872">
    <property type="term" value="F:metal ion binding"/>
    <property type="evidence" value="ECO:0007669"/>
    <property type="project" value="InterPro"/>
</dbReference>
<dbReference type="InterPro" id="IPR013815">
    <property type="entry name" value="ATP_grasp_subdomain_1"/>
</dbReference>
<dbReference type="Gene3D" id="3.30.1490.20">
    <property type="entry name" value="ATP-grasp fold, A domain"/>
    <property type="match status" value="1"/>
</dbReference>
<dbReference type="PROSITE" id="PS50975">
    <property type="entry name" value="ATP_GRASP"/>
    <property type="match status" value="1"/>
</dbReference>
<gene>
    <name evidence="6" type="ORF">AB5J52_34665</name>
</gene>
<dbReference type="RefSeq" id="WP_369226008.1">
    <property type="nucleotide sequence ID" value="NZ_CP163441.1"/>
</dbReference>
<evidence type="ECO:0000256" key="4">
    <source>
        <dbReference type="PROSITE-ProRule" id="PRU00409"/>
    </source>
</evidence>
<evidence type="ECO:0000313" key="6">
    <source>
        <dbReference type="EMBL" id="XDQ46995.1"/>
    </source>
</evidence>
<evidence type="ECO:0000256" key="3">
    <source>
        <dbReference type="ARBA" id="ARBA00022840"/>
    </source>
</evidence>
<dbReference type="PANTHER" id="PTHR43585">
    <property type="entry name" value="FUMIPYRROLE BIOSYNTHESIS PROTEIN C"/>
    <property type="match status" value="1"/>
</dbReference>
<evidence type="ECO:0000256" key="2">
    <source>
        <dbReference type="ARBA" id="ARBA00022741"/>
    </source>
</evidence>
<dbReference type="GO" id="GO:0016874">
    <property type="term" value="F:ligase activity"/>
    <property type="evidence" value="ECO:0007669"/>
    <property type="project" value="UniProtKB-KW"/>
</dbReference>
<reference evidence="6" key="1">
    <citation type="submission" date="2024-07" db="EMBL/GenBank/DDBJ databases">
        <authorList>
            <person name="Yu S.T."/>
        </authorList>
    </citation>
    <scope>NUCLEOTIDE SEQUENCE</scope>
    <source>
        <strain evidence="6">R39</strain>
    </source>
</reference>